<sequence>MDDKSVNSDVSPVQDNTQRTLKSRHIQLIGIGGTIGTALFVQIGSALPHGGPGSLLLAFVVWATVVLAINSCLSELVTWVPVSSPFSQYADRYVDPALGVCVGVNFFIQMAMSVPFEITAFNLMIRYWTDKIPSAVVIVCILIAYALLNIFAVKFYGEAEYWLAIGKVILILGLFMFTFVTMAGANPIHDRYGFRNWDPSKVPGTPFATYVHSGSLGHFLGFLRCLTQAVFTLGGPEVVAMTSGEAENPRKVLPRSFNTVFYRLGTFFIVGAFTVGTIVPYTDPKLALVSSGKRTGAAASPYIIAMENLGVQGWDHLVNALIMLSIFSAGNSYVYCASRTLYGLALNGHVPEVLCRCTSSGVPIYCVSITIMIAFLSFLQVSETSSVVLQWFADIVTVCQTVTNYATISFTYIRFHMALKVQGISRNSLPYRSKYQPYLAFYSLFFSIIMTFAAGFTVFLPGQWNTTTFVFSYILAIALPILFGVYKVTRLTKWRPLTTISFFDEERKVIDDYERSFFLQKEAGLENLPYE</sequence>
<evidence type="ECO:0000256" key="6">
    <source>
        <dbReference type="ARBA" id="ARBA00023136"/>
    </source>
</evidence>
<dbReference type="Proteomes" id="UP000218334">
    <property type="component" value="Unassembled WGS sequence"/>
</dbReference>
<evidence type="ECO:0000256" key="7">
    <source>
        <dbReference type="SAM" id="Phobius"/>
    </source>
</evidence>
<dbReference type="GO" id="GO:0016020">
    <property type="term" value="C:membrane"/>
    <property type="evidence" value="ECO:0007669"/>
    <property type="project" value="UniProtKB-SubCell"/>
</dbReference>
<keyword evidence="4" id="KW-0029">Amino-acid transport</keyword>
<evidence type="ECO:0000256" key="5">
    <source>
        <dbReference type="ARBA" id="ARBA00022989"/>
    </source>
</evidence>
<dbReference type="PIRSF" id="PIRSF006060">
    <property type="entry name" value="AA_transporter"/>
    <property type="match status" value="1"/>
</dbReference>
<feature type="transmembrane region" description="Helical" evidence="7">
    <location>
        <begin position="316"/>
        <end position="336"/>
    </location>
</feature>
<accession>A0A2H3CQ15</accession>
<protein>
    <recommendedName>
        <fullName evidence="8">Amino acid permease/ SLC12A domain-containing protein</fullName>
    </recommendedName>
</protein>
<dbReference type="FunFam" id="1.20.1740.10:FF:000006">
    <property type="entry name" value="General amino acid permease"/>
    <property type="match status" value="1"/>
</dbReference>
<keyword evidence="2" id="KW-0813">Transport</keyword>
<comment type="subcellular location">
    <subcellularLocation>
        <location evidence="1">Membrane</location>
        <topology evidence="1">Multi-pass membrane protein</topology>
    </subcellularLocation>
</comment>
<feature type="transmembrane region" description="Helical" evidence="7">
    <location>
        <begin position="162"/>
        <end position="185"/>
    </location>
</feature>
<evidence type="ECO:0000256" key="2">
    <source>
        <dbReference type="ARBA" id="ARBA00022448"/>
    </source>
</evidence>
<dbReference type="Gene3D" id="1.20.1740.10">
    <property type="entry name" value="Amino acid/polyamine transporter I"/>
    <property type="match status" value="1"/>
</dbReference>
<dbReference type="EMBL" id="KZ293415">
    <property type="protein sequence ID" value="PBK78847.1"/>
    <property type="molecule type" value="Genomic_DNA"/>
</dbReference>
<evidence type="ECO:0000256" key="4">
    <source>
        <dbReference type="ARBA" id="ARBA00022970"/>
    </source>
</evidence>
<feature type="transmembrane region" description="Helical" evidence="7">
    <location>
        <begin position="391"/>
        <end position="417"/>
    </location>
</feature>
<evidence type="ECO:0000256" key="3">
    <source>
        <dbReference type="ARBA" id="ARBA00022692"/>
    </source>
</evidence>
<feature type="transmembrane region" description="Helical" evidence="7">
    <location>
        <begin position="466"/>
        <end position="486"/>
    </location>
</feature>
<evidence type="ECO:0000313" key="9">
    <source>
        <dbReference type="EMBL" id="PBK78847.1"/>
    </source>
</evidence>
<feature type="transmembrane region" description="Helical" evidence="7">
    <location>
        <begin position="55"/>
        <end position="77"/>
    </location>
</feature>
<feature type="transmembrane region" description="Helical" evidence="7">
    <location>
        <begin position="357"/>
        <end position="379"/>
    </location>
</feature>
<evidence type="ECO:0000256" key="1">
    <source>
        <dbReference type="ARBA" id="ARBA00004141"/>
    </source>
</evidence>
<feature type="transmembrane region" description="Helical" evidence="7">
    <location>
        <begin position="438"/>
        <end position="460"/>
    </location>
</feature>
<feature type="transmembrane region" description="Helical" evidence="7">
    <location>
        <begin position="97"/>
        <end position="123"/>
    </location>
</feature>
<keyword evidence="3 7" id="KW-0812">Transmembrane</keyword>
<dbReference type="PANTHER" id="PTHR43341">
    <property type="entry name" value="AMINO ACID PERMEASE"/>
    <property type="match status" value="1"/>
</dbReference>
<evidence type="ECO:0000259" key="8">
    <source>
        <dbReference type="Pfam" id="PF00324"/>
    </source>
</evidence>
<feature type="transmembrane region" description="Helical" evidence="7">
    <location>
        <begin position="135"/>
        <end position="156"/>
    </location>
</feature>
<keyword evidence="6 7" id="KW-0472">Membrane</keyword>
<dbReference type="InterPro" id="IPR004841">
    <property type="entry name" value="AA-permease/SLC12A_dom"/>
</dbReference>
<dbReference type="InterPro" id="IPR050524">
    <property type="entry name" value="APC_YAT"/>
</dbReference>
<dbReference type="Pfam" id="PF00324">
    <property type="entry name" value="AA_permease"/>
    <property type="match status" value="1"/>
</dbReference>
<reference evidence="10" key="1">
    <citation type="journal article" date="2017" name="Nat. Ecol. Evol.">
        <title>Genome expansion and lineage-specific genetic innovations in the forest pathogenic fungi Armillaria.</title>
        <authorList>
            <person name="Sipos G."/>
            <person name="Prasanna A.N."/>
            <person name="Walter M.C."/>
            <person name="O'Connor E."/>
            <person name="Balint B."/>
            <person name="Krizsan K."/>
            <person name="Kiss B."/>
            <person name="Hess J."/>
            <person name="Varga T."/>
            <person name="Slot J."/>
            <person name="Riley R."/>
            <person name="Boka B."/>
            <person name="Rigling D."/>
            <person name="Barry K."/>
            <person name="Lee J."/>
            <person name="Mihaltcheva S."/>
            <person name="LaButti K."/>
            <person name="Lipzen A."/>
            <person name="Waldron R."/>
            <person name="Moloney N.M."/>
            <person name="Sperisen C."/>
            <person name="Kredics L."/>
            <person name="Vagvoelgyi C."/>
            <person name="Patrignani A."/>
            <person name="Fitzpatrick D."/>
            <person name="Nagy I."/>
            <person name="Doyle S."/>
            <person name="Anderson J.B."/>
            <person name="Grigoriev I.V."/>
            <person name="Gueldener U."/>
            <person name="Muensterkoetter M."/>
            <person name="Nagy L.G."/>
        </authorList>
    </citation>
    <scope>NUCLEOTIDE SEQUENCE [LARGE SCALE GENOMIC DNA]</scope>
    <source>
        <strain evidence="10">28-4</strain>
    </source>
</reference>
<keyword evidence="10" id="KW-1185">Reference proteome</keyword>
<feature type="transmembrane region" description="Helical" evidence="7">
    <location>
        <begin position="260"/>
        <end position="281"/>
    </location>
</feature>
<keyword evidence="5 7" id="KW-1133">Transmembrane helix</keyword>
<dbReference type="STRING" id="1076256.A0A2H3CQ15"/>
<organism evidence="9 10">
    <name type="scientific">Armillaria solidipes</name>
    <dbReference type="NCBI Taxonomy" id="1076256"/>
    <lineage>
        <taxon>Eukaryota</taxon>
        <taxon>Fungi</taxon>
        <taxon>Dikarya</taxon>
        <taxon>Basidiomycota</taxon>
        <taxon>Agaricomycotina</taxon>
        <taxon>Agaricomycetes</taxon>
        <taxon>Agaricomycetidae</taxon>
        <taxon>Agaricales</taxon>
        <taxon>Marasmiineae</taxon>
        <taxon>Physalacriaceae</taxon>
        <taxon>Armillaria</taxon>
    </lineage>
</organism>
<dbReference type="GO" id="GO:0015171">
    <property type="term" value="F:amino acid transmembrane transporter activity"/>
    <property type="evidence" value="ECO:0007669"/>
    <property type="project" value="TreeGrafter"/>
</dbReference>
<feature type="transmembrane region" description="Helical" evidence="7">
    <location>
        <begin position="25"/>
        <end position="43"/>
    </location>
</feature>
<gene>
    <name evidence="9" type="ORF">ARMSODRAFT_1078319</name>
</gene>
<proteinExistence type="predicted"/>
<evidence type="ECO:0000313" key="10">
    <source>
        <dbReference type="Proteomes" id="UP000218334"/>
    </source>
</evidence>
<name>A0A2H3CQ15_9AGAR</name>
<feature type="domain" description="Amino acid permease/ SLC12A" evidence="8">
    <location>
        <begin position="25"/>
        <end position="488"/>
    </location>
</feature>
<dbReference type="AlphaFoldDB" id="A0A2H3CQ15"/>
<dbReference type="PANTHER" id="PTHR43341:SF15">
    <property type="entry name" value="GENERAL AMINO ACID PERMEASE AGP2"/>
    <property type="match status" value="1"/>
</dbReference>